<dbReference type="InterPro" id="IPR015942">
    <property type="entry name" value="Asp/Glu/hydantoin_racemase"/>
</dbReference>
<comment type="caution">
    <text evidence="2">The sequence shown here is derived from an EMBL/GenBank/DDBJ whole genome shotgun (WGS) entry which is preliminary data.</text>
</comment>
<dbReference type="InterPro" id="IPR052186">
    <property type="entry name" value="Hydantoin_racemase-like"/>
</dbReference>
<dbReference type="InterPro" id="IPR053714">
    <property type="entry name" value="Iso_Racemase_Enz_sf"/>
</dbReference>
<evidence type="ECO:0000256" key="1">
    <source>
        <dbReference type="ARBA" id="ARBA00038414"/>
    </source>
</evidence>
<dbReference type="Pfam" id="PF01177">
    <property type="entry name" value="Asp_Glu_race"/>
    <property type="match status" value="1"/>
</dbReference>
<reference evidence="3" key="1">
    <citation type="submission" date="2023-07" db="EMBL/GenBank/DDBJ databases">
        <title>Paracoccus sp. MBLB3053 whole genome sequence.</title>
        <authorList>
            <person name="Hwang C.Y."/>
            <person name="Cho E.-S."/>
            <person name="Seo M.-J."/>
        </authorList>
    </citation>
    <scope>NUCLEOTIDE SEQUENCE [LARGE SCALE GENOMIC DNA]</scope>
    <source>
        <strain evidence="3">MBLB3053</strain>
    </source>
</reference>
<dbReference type="Proteomes" id="UP001269144">
    <property type="component" value="Unassembled WGS sequence"/>
</dbReference>
<evidence type="ECO:0000313" key="3">
    <source>
        <dbReference type="Proteomes" id="UP001269144"/>
    </source>
</evidence>
<protein>
    <submittedName>
        <fullName evidence="2">Aspartate/glutamate racemase family protein</fullName>
    </submittedName>
</protein>
<accession>A0ABU2HXJ0</accession>
<name>A0ABU2HXJ0_9RHOB</name>
<dbReference type="EMBL" id="JAVQLW010000003">
    <property type="protein sequence ID" value="MDS9469442.1"/>
    <property type="molecule type" value="Genomic_DNA"/>
</dbReference>
<gene>
    <name evidence="2" type="ORF">RGQ15_17905</name>
</gene>
<dbReference type="PANTHER" id="PTHR28047">
    <property type="entry name" value="PROTEIN DCG1"/>
    <property type="match status" value="1"/>
</dbReference>
<proteinExistence type="inferred from homology"/>
<dbReference type="RefSeq" id="WP_311162228.1">
    <property type="nucleotide sequence ID" value="NZ_JAVQLW010000003.1"/>
</dbReference>
<comment type="similarity">
    <text evidence="1">Belongs to the HyuE racemase family.</text>
</comment>
<keyword evidence="3" id="KW-1185">Reference proteome</keyword>
<sequence length="216" mass="22263">MRLLYLNPNSSRHMTDSIVEAARRARPDVEIVGWTNEGAPPAIQGPDDGAAAIPGLVAALPRARIEGFDAIVIACFDDTGLEQLRKNAHCPVLGIGQSACATATLLGLPYSVVTTLSVSVPVIAENIRRGGYAALCTSVRASEMSVLTVEAGGDEVCQRLAAVIGEAAQAEGARAAVLGCAGMAGLKQQLSTMTAQRLIDGVEASVHLAAAMAAMR</sequence>
<dbReference type="Gene3D" id="3.40.50.12500">
    <property type="match status" value="1"/>
</dbReference>
<organism evidence="2 3">
    <name type="scientific">Paracoccus aurantius</name>
    <dbReference type="NCBI Taxonomy" id="3073814"/>
    <lineage>
        <taxon>Bacteria</taxon>
        <taxon>Pseudomonadati</taxon>
        <taxon>Pseudomonadota</taxon>
        <taxon>Alphaproteobacteria</taxon>
        <taxon>Rhodobacterales</taxon>
        <taxon>Paracoccaceae</taxon>
        <taxon>Paracoccus</taxon>
    </lineage>
</organism>
<dbReference type="PANTHER" id="PTHR28047:SF5">
    <property type="entry name" value="PROTEIN DCG1"/>
    <property type="match status" value="1"/>
</dbReference>
<evidence type="ECO:0000313" key="2">
    <source>
        <dbReference type="EMBL" id="MDS9469442.1"/>
    </source>
</evidence>